<evidence type="ECO:0000259" key="2">
    <source>
        <dbReference type="Pfam" id="PF03413"/>
    </source>
</evidence>
<reference evidence="3" key="1">
    <citation type="submission" date="2014-07" db="EMBL/GenBank/DDBJ databases">
        <authorList>
            <person name="Urmite Genomes Urmite Genomes"/>
        </authorList>
    </citation>
    <scope>NUCLEOTIDE SEQUENCE</scope>
    <source>
        <strain evidence="3">13S34_air</strain>
    </source>
</reference>
<dbReference type="PROSITE" id="PS51257">
    <property type="entry name" value="PROKAR_LIPOPROTEIN"/>
    <property type="match status" value="1"/>
</dbReference>
<gene>
    <name evidence="3" type="ORF">BN1050_00861</name>
</gene>
<proteinExistence type="predicted"/>
<dbReference type="InterPro" id="IPR025711">
    <property type="entry name" value="PepSY"/>
</dbReference>
<dbReference type="HOGENOM" id="CLU_067057_2_2_9"/>
<accession>A0A078M511</accession>
<sequence>MKKTALAAALGLSAMLVYGCSNDSKEATTTDDQPTATETQKDLIPIDDIKAKALKEIEGGEVTSVEQDDKKGIRVYELDVVTNEVKYELTYDAHTGDLLKKEEERRDQTNNGDVATGDATKEFKVTEEQAKDIAMKKVGEGDISKFELDRSDQKYEIEIKTATMAYDVDIDANTGDIIKYKEDTRD</sequence>
<evidence type="ECO:0000313" key="3">
    <source>
        <dbReference type="EMBL" id="CEA01299.1"/>
    </source>
</evidence>
<feature type="chain" id="PRO_5038507538" evidence="1">
    <location>
        <begin position="20"/>
        <end position="186"/>
    </location>
</feature>
<dbReference type="Gene3D" id="3.10.450.40">
    <property type="match status" value="2"/>
</dbReference>
<organism evidence="3">
    <name type="scientific">Metalysinibacillus saudimassiliensis</name>
    <dbReference type="NCBI Taxonomy" id="1461583"/>
    <lineage>
        <taxon>Bacteria</taxon>
        <taxon>Bacillati</taxon>
        <taxon>Bacillota</taxon>
        <taxon>Bacilli</taxon>
        <taxon>Bacillales</taxon>
        <taxon>Caryophanaceae</taxon>
        <taxon>Metalysinibacillus</taxon>
    </lineage>
</organism>
<keyword evidence="1" id="KW-0732">Signal</keyword>
<protein>
    <submittedName>
        <fullName evidence="3">Peptidase propeptide and YPEB domain protein</fullName>
    </submittedName>
</protein>
<dbReference type="EMBL" id="LN483074">
    <property type="protein sequence ID" value="CEA01299.1"/>
    <property type="molecule type" value="Genomic_DNA"/>
</dbReference>
<dbReference type="Pfam" id="PF03413">
    <property type="entry name" value="PepSY"/>
    <property type="match status" value="2"/>
</dbReference>
<feature type="signal peptide" evidence="1">
    <location>
        <begin position="1"/>
        <end position="19"/>
    </location>
</feature>
<dbReference type="PATRIC" id="fig|1461583.4.peg.822"/>
<feature type="domain" description="PepSY" evidence="2">
    <location>
        <begin position="44"/>
        <end position="102"/>
    </location>
</feature>
<feature type="domain" description="PepSY" evidence="2">
    <location>
        <begin position="124"/>
        <end position="180"/>
    </location>
</feature>
<dbReference type="AlphaFoldDB" id="A0A078M511"/>
<name>A0A078M511_9BACL</name>
<evidence type="ECO:0000256" key="1">
    <source>
        <dbReference type="SAM" id="SignalP"/>
    </source>
</evidence>